<dbReference type="Gene3D" id="3.90.550.10">
    <property type="entry name" value="Spore Coat Polysaccharide Biosynthesis Protein SpsA, Chain A"/>
    <property type="match status" value="1"/>
</dbReference>
<dbReference type="PANTHER" id="PTHR10859:SF91">
    <property type="entry name" value="DOLICHYL-PHOSPHATE BETA-GLUCOSYLTRANSFERASE"/>
    <property type="match status" value="1"/>
</dbReference>
<gene>
    <name evidence="2" type="ORF">COV87_02450</name>
</gene>
<dbReference type="EMBL" id="PCVK01000072">
    <property type="protein sequence ID" value="PIQ71606.1"/>
    <property type="molecule type" value="Genomic_DNA"/>
</dbReference>
<comment type="caution">
    <text evidence="2">The sequence shown here is derived from an EMBL/GenBank/DDBJ whole genome shotgun (WGS) entry which is preliminary data.</text>
</comment>
<evidence type="ECO:0000313" key="3">
    <source>
        <dbReference type="Proteomes" id="UP000229497"/>
    </source>
</evidence>
<sequence>MHSAKKTIRVSLIIPIFNEENRVHNLNTLWNYIKNKKYIKELIVVNDGSTDRTKNLLTAFQKRTKCRIISYRKNRGKGYAIKKGILSARGTHTVFMDVDLSTPPNMLGLLKKVIRHTDIIVGTRKNKKAILLQRQSKIRETMGTFFTFISQKIVGVDVSDFTCGFKCFTKKAAKKIYAKQRIDRWAFDAESLFLAKKYGFSISEFPVEWRDVKGTKVRFPQDAIQSFIDLLQIRINDVFEKY</sequence>
<dbReference type="GO" id="GO:0006487">
    <property type="term" value="P:protein N-linked glycosylation"/>
    <property type="evidence" value="ECO:0007669"/>
    <property type="project" value="TreeGrafter"/>
</dbReference>
<name>A0A2H0KK55_9BACT</name>
<dbReference type="InterPro" id="IPR029044">
    <property type="entry name" value="Nucleotide-diphossugar_trans"/>
</dbReference>
<evidence type="ECO:0000313" key="2">
    <source>
        <dbReference type="EMBL" id="PIQ71606.1"/>
    </source>
</evidence>
<dbReference type="Pfam" id="PF00535">
    <property type="entry name" value="Glycos_transf_2"/>
    <property type="match status" value="1"/>
</dbReference>
<dbReference type="AlphaFoldDB" id="A0A2H0KK55"/>
<evidence type="ECO:0000259" key="1">
    <source>
        <dbReference type="Pfam" id="PF00535"/>
    </source>
</evidence>
<accession>A0A2H0KK55</accession>
<protein>
    <recommendedName>
        <fullName evidence="1">Glycosyltransferase 2-like domain-containing protein</fullName>
    </recommendedName>
</protein>
<organism evidence="2 3">
    <name type="scientific">Candidatus Roizmanbacteria bacterium CG11_big_fil_rev_8_21_14_0_20_37_16</name>
    <dbReference type="NCBI Taxonomy" id="1974857"/>
    <lineage>
        <taxon>Bacteria</taxon>
        <taxon>Candidatus Roizmaniibacteriota</taxon>
    </lineage>
</organism>
<proteinExistence type="predicted"/>
<reference evidence="2 3" key="1">
    <citation type="submission" date="2017-09" db="EMBL/GenBank/DDBJ databases">
        <title>Depth-based differentiation of microbial function through sediment-hosted aquifers and enrichment of novel symbionts in the deep terrestrial subsurface.</title>
        <authorList>
            <person name="Probst A.J."/>
            <person name="Ladd B."/>
            <person name="Jarett J.K."/>
            <person name="Geller-Mcgrath D.E."/>
            <person name="Sieber C.M."/>
            <person name="Emerson J.B."/>
            <person name="Anantharaman K."/>
            <person name="Thomas B.C."/>
            <person name="Malmstrom R."/>
            <person name="Stieglmeier M."/>
            <person name="Klingl A."/>
            <person name="Woyke T."/>
            <person name="Ryan C.M."/>
            <person name="Banfield J.F."/>
        </authorList>
    </citation>
    <scope>NUCLEOTIDE SEQUENCE [LARGE SCALE GENOMIC DNA]</scope>
    <source>
        <strain evidence="2">CG11_big_fil_rev_8_21_14_0_20_37_16</strain>
    </source>
</reference>
<dbReference type="InterPro" id="IPR001173">
    <property type="entry name" value="Glyco_trans_2-like"/>
</dbReference>
<dbReference type="PANTHER" id="PTHR10859">
    <property type="entry name" value="GLYCOSYL TRANSFERASE"/>
    <property type="match status" value="1"/>
</dbReference>
<dbReference type="SUPFAM" id="SSF53448">
    <property type="entry name" value="Nucleotide-diphospho-sugar transferases"/>
    <property type="match status" value="1"/>
</dbReference>
<feature type="domain" description="Glycosyltransferase 2-like" evidence="1">
    <location>
        <begin position="11"/>
        <end position="176"/>
    </location>
</feature>
<dbReference type="Proteomes" id="UP000229497">
    <property type="component" value="Unassembled WGS sequence"/>
</dbReference>